<sequence>MNNLSRRKELNISSRDRLCVAIAGLCHDLGHGPFSHMFDEFIRANYPTHLWMHEKRSILLFRRICQYPWVEEALLQFLDEEDFVFIEELILPPKKFTEDGVWLCSGRSVDKSFLYDIISNTNDSLDVDKLDYLLRDSHQTTVAIPFNQESIHRLIKWMRPLPVETKIGPNKTVTFLRICYAQKVAQEVLSVGQSRWSLFRYVYCHPTAAVIQHLMEKAFTIASPFLQFEGDDGQMYSLSKVTENMGAFIRCDDSVLQMIENSRDERLQRARDIVKNIKFRFLPKLLGTIELKPGESIDKESLIEDIVQRVEEKQKRKTIVGHEIPFETEKCFLFLSAESHRGSGLTLNPLHLVHVYNHKASNNQIVARPIDTDWIKSVSSEMGGSSIVNVYLTHEARCQNQEVAEILLEVLGEVADSSHFPLTLKVDRSSCPQLNSPVMKFSPRHQLQADYKDIEKKIIVDMC</sequence>
<comment type="caution">
    <text evidence="2">The sequence shown here is derived from an EMBL/GenBank/DDBJ whole genome shotgun (WGS) entry which is preliminary data.</text>
</comment>
<evidence type="ECO:0000313" key="3">
    <source>
        <dbReference type="Proteomes" id="UP001608902"/>
    </source>
</evidence>
<name>A0ABD6EYI8_9BILA</name>
<organism evidence="2 3">
    <name type="scientific">Gnathostoma spinigerum</name>
    <dbReference type="NCBI Taxonomy" id="75299"/>
    <lineage>
        <taxon>Eukaryota</taxon>
        <taxon>Metazoa</taxon>
        <taxon>Ecdysozoa</taxon>
        <taxon>Nematoda</taxon>
        <taxon>Chromadorea</taxon>
        <taxon>Rhabditida</taxon>
        <taxon>Spirurina</taxon>
        <taxon>Gnathostomatomorpha</taxon>
        <taxon>Gnathostomatoidea</taxon>
        <taxon>Gnathostomatidae</taxon>
        <taxon>Gnathostoma</taxon>
    </lineage>
</organism>
<evidence type="ECO:0008006" key="4">
    <source>
        <dbReference type="Google" id="ProtNLM"/>
    </source>
</evidence>
<protein>
    <recommendedName>
        <fullName evidence="4">HD domain-containing protein</fullName>
    </recommendedName>
</protein>
<dbReference type="InterPro" id="IPR003607">
    <property type="entry name" value="HD/PDEase_dom"/>
</dbReference>
<proteinExistence type="inferred from homology"/>
<dbReference type="EMBL" id="JBGFUD010006979">
    <property type="protein sequence ID" value="MFH4981315.1"/>
    <property type="molecule type" value="Genomic_DNA"/>
</dbReference>
<comment type="similarity">
    <text evidence="1">Belongs to the SAMHD1 family.</text>
</comment>
<dbReference type="PANTHER" id="PTHR11373:SF4">
    <property type="entry name" value="DEOXYNUCLEOSIDE TRIPHOSPHATE TRIPHOSPHOHYDROLASE SAMHD1"/>
    <property type="match status" value="1"/>
</dbReference>
<dbReference type="Proteomes" id="UP001608902">
    <property type="component" value="Unassembled WGS sequence"/>
</dbReference>
<dbReference type="SUPFAM" id="SSF109604">
    <property type="entry name" value="HD-domain/PDEase-like"/>
    <property type="match status" value="1"/>
</dbReference>
<accession>A0ABD6EYI8</accession>
<dbReference type="PANTHER" id="PTHR11373">
    <property type="entry name" value="DEOXYNUCLEOSIDE TRIPHOSPHATE TRIPHOSPHOHYDROLASE"/>
    <property type="match status" value="1"/>
</dbReference>
<gene>
    <name evidence="2" type="ORF">AB6A40_008024</name>
</gene>
<dbReference type="InterPro" id="IPR050135">
    <property type="entry name" value="dGTPase-like"/>
</dbReference>
<reference evidence="2 3" key="1">
    <citation type="submission" date="2024-08" db="EMBL/GenBank/DDBJ databases">
        <title>Gnathostoma spinigerum genome.</title>
        <authorList>
            <person name="Gonzalez-Bertolin B."/>
            <person name="Monzon S."/>
            <person name="Zaballos A."/>
            <person name="Jimenez P."/>
            <person name="Dekumyoy P."/>
            <person name="Varona S."/>
            <person name="Cuesta I."/>
            <person name="Sumanam S."/>
            <person name="Adisakwattana P."/>
            <person name="Gasser R.B."/>
            <person name="Hernandez-Gonzalez A."/>
            <person name="Young N.D."/>
            <person name="Perteguer M.J."/>
        </authorList>
    </citation>
    <scope>NUCLEOTIDE SEQUENCE [LARGE SCALE GENOMIC DNA]</scope>
    <source>
        <strain evidence="2">AL3</strain>
        <tissue evidence="2">Liver</tissue>
    </source>
</reference>
<evidence type="ECO:0000256" key="1">
    <source>
        <dbReference type="ARBA" id="ARBA00005776"/>
    </source>
</evidence>
<dbReference type="Gene3D" id="1.10.3210.10">
    <property type="entry name" value="Hypothetical protein af1432"/>
    <property type="match status" value="1"/>
</dbReference>
<dbReference type="AlphaFoldDB" id="A0ABD6EYI8"/>
<dbReference type="CDD" id="cd00077">
    <property type="entry name" value="HDc"/>
    <property type="match status" value="1"/>
</dbReference>
<keyword evidence="3" id="KW-1185">Reference proteome</keyword>
<evidence type="ECO:0000313" key="2">
    <source>
        <dbReference type="EMBL" id="MFH4981315.1"/>
    </source>
</evidence>